<dbReference type="STRING" id="1218173.BALCAV_0215290"/>
<gene>
    <name evidence="2" type="ORF">AJ85_18220</name>
    <name evidence="1" type="ORF">BALCAV_0215290</name>
</gene>
<evidence type="ECO:0000313" key="4">
    <source>
        <dbReference type="Proteomes" id="UP000297014"/>
    </source>
</evidence>
<dbReference type="EMBL" id="ALPT02000054">
    <property type="protein sequence ID" value="KGA96588.1"/>
    <property type="molecule type" value="Genomic_DNA"/>
</dbReference>
<evidence type="ECO:0000313" key="3">
    <source>
        <dbReference type="Proteomes" id="UP000002754"/>
    </source>
</evidence>
<proteinExistence type="predicted"/>
<dbReference type="RefSeq" id="WP_003321964.1">
    <property type="nucleotide sequence ID" value="NZ_ALPT02000054.1"/>
</dbReference>
<sequence length="269" mass="31347">MANNHINHRCNHEYNHHRLSEPFHCPACIPITEYDHDLFCTPFACPARLPSPRYSSPTTSLTAEDYEELISCIEVINQLLLALANESDEENQLELRQHLRKILDAFVSVSVKCGDQELKIKGLLKDVGKNFILITDFDKRTFIPFTNICFIQHDSNQKRHETAHEGHRHTLIDIDTCMRRQLVLHFGEYVSQKPYLLNLFFGLSLELYLLQFIECPVHVVKRMSEESHAINEDEIRGILVDAKDGQLYLKQKEQLELVNVEDICYIKMR</sequence>
<keyword evidence="3" id="KW-1185">Reference proteome</keyword>
<accession>A0A094WKW6</accession>
<evidence type="ECO:0000313" key="1">
    <source>
        <dbReference type="EMBL" id="KGA96588.1"/>
    </source>
</evidence>
<dbReference type="AlphaFoldDB" id="A0A094WKW6"/>
<comment type="caution">
    <text evidence="1">The sequence shown here is derived from an EMBL/GenBank/DDBJ whole genome shotgun (WGS) entry which is preliminary data.</text>
</comment>
<dbReference type="EMBL" id="JALP01000244">
    <property type="protein sequence ID" value="THG89343.1"/>
    <property type="molecule type" value="Genomic_DNA"/>
</dbReference>
<name>A0A094WKW6_ALKAL</name>
<dbReference type="eggNOG" id="ENOG5031AUV">
    <property type="taxonomic scope" value="Bacteria"/>
</dbReference>
<reference evidence="2 4" key="2">
    <citation type="submission" date="2014-01" db="EMBL/GenBank/DDBJ databases">
        <title>Draft genome sequencing of Bacillus alcalophilus CGMCC 1.3604.</title>
        <authorList>
            <person name="Yang J."/>
            <person name="Diao L."/>
            <person name="Yang S."/>
        </authorList>
    </citation>
    <scope>NUCLEOTIDE SEQUENCE [LARGE SCALE GENOMIC DNA]</scope>
    <source>
        <strain evidence="2 4">CGMCC 1.3604</strain>
    </source>
</reference>
<dbReference type="OrthoDB" id="2664331at2"/>
<organism evidence="1 3">
    <name type="scientific">Alkalihalobacillus alcalophilus ATCC 27647 = CGMCC 1.3604</name>
    <dbReference type="NCBI Taxonomy" id="1218173"/>
    <lineage>
        <taxon>Bacteria</taxon>
        <taxon>Bacillati</taxon>
        <taxon>Bacillota</taxon>
        <taxon>Bacilli</taxon>
        <taxon>Bacillales</taxon>
        <taxon>Bacillaceae</taxon>
        <taxon>Alkalihalobacillus</taxon>
    </lineage>
</organism>
<protein>
    <submittedName>
        <fullName evidence="1">Uncharacterized protein</fullName>
    </submittedName>
</protein>
<dbReference type="Proteomes" id="UP000002754">
    <property type="component" value="Unassembled WGS sequence"/>
</dbReference>
<dbReference type="Proteomes" id="UP000297014">
    <property type="component" value="Unassembled WGS sequence"/>
</dbReference>
<evidence type="ECO:0000313" key="2">
    <source>
        <dbReference type="EMBL" id="THG89343.1"/>
    </source>
</evidence>
<reference evidence="1 3" key="1">
    <citation type="journal article" date="2014" name="Genome Announc.">
        <title>Draft Genome Sequence of Bacillus alcalophilus AV1934, a Classic Alkaliphile Isolated from Human Feces in 1934.</title>
        <authorList>
            <person name="Attie O."/>
            <person name="Jayaprakash A."/>
            <person name="Shah H."/>
            <person name="Paulsen I.T."/>
            <person name="Morino M."/>
            <person name="Takahashi Y."/>
            <person name="Narumi I."/>
            <person name="Sachidanandam R."/>
            <person name="Satoh K."/>
            <person name="Ito M."/>
            <person name="Krulwich T.A."/>
        </authorList>
    </citation>
    <scope>NUCLEOTIDE SEQUENCE [LARGE SCALE GENOMIC DNA]</scope>
    <source>
        <strain evidence="1 3">AV1934</strain>
    </source>
</reference>